<dbReference type="AlphaFoldDB" id="A0A484B310"/>
<dbReference type="STRING" id="7232.A0A484B310"/>
<dbReference type="OrthoDB" id="7765058at2759"/>
<proteinExistence type="predicted"/>
<sequence>MSSPAAATDVQYLRCLKCLKIIKCSRYDTSCLVHHVQKDHPEILADTPNEKLLNLHKLAAEHGISQERLSEISKMTGLSEVQMADEAERYLKRKSQGDTPKPSLSATMATDSKDLGRRQFYRSSIERWVPTEGCIYCPRCSVNRRPVIKTSNEFYTSTGCPASCVANCWPFCFLPCLQSSDNREYLHCANCKSFLGIYDRESNCIRPNREFVAGGK</sequence>
<name>A0A484B310_DRONA</name>
<dbReference type="PROSITE" id="PS51837">
    <property type="entry name" value="LITAF"/>
    <property type="match status" value="1"/>
</dbReference>
<keyword evidence="3" id="KW-1185">Reference proteome</keyword>
<gene>
    <name evidence="2" type="ORF">AWZ03_010551</name>
</gene>
<dbReference type="Pfam" id="PF10601">
    <property type="entry name" value="zf-LITAF-like"/>
    <property type="match status" value="1"/>
</dbReference>
<comment type="caution">
    <text evidence="2">The sequence shown here is derived from an EMBL/GenBank/DDBJ whole genome shotgun (WGS) entry which is preliminary data.</text>
</comment>
<dbReference type="SMART" id="SM00714">
    <property type="entry name" value="LITAF"/>
    <property type="match status" value="1"/>
</dbReference>
<dbReference type="OMA" id="IKCSRYD"/>
<organism evidence="2 3">
    <name type="scientific">Drosophila navojoa</name>
    <name type="common">Fruit fly</name>
    <dbReference type="NCBI Taxonomy" id="7232"/>
    <lineage>
        <taxon>Eukaryota</taxon>
        <taxon>Metazoa</taxon>
        <taxon>Ecdysozoa</taxon>
        <taxon>Arthropoda</taxon>
        <taxon>Hexapoda</taxon>
        <taxon>Insecta</taxon>
        <taxon>Pterygota</taxon>
        <taxon>Neoptera</taxon>
        <taxon>Endopterygota</taxon>
        <taxon>Diptera</taxon>
        <taxon>Brachycera</taxon>
        <taxon>Muscomorpha</taxon>
        <taxon>Ephydroidea</taxon>
        <taxon>Drosophilidae</taxon>
        <taxon>Drosophila</taxon>
    </lineage>
</organism>
<dbReference type="EMBL" id="LSRL02000182">
    <property type="protein sequence ID" value="TDG43029.1"/>
    <property type="molecule type" value="Genomic_DNA"/>
</dbReference>
<accession>A0A484B310</accession>
<evidence type="ECO:0000313" key="2">
    <source>
        <dbReference type="EMBL" id="TDG43029.1"/>
    </source>
</evidence>
<evidence type="ECO:0000259" key="1">
    <source>
        <dbReference type="PROSITE" id="PS51837"/>
    </source>
</evidence>
<reference evidence="2 3" key="1">
    <citation type="journal article" date="2019" name="J. Hered.">
        <title>An Improved Genome Assembly for Drosophila navojoa, the Basal Species in the mojavensis Cluster.</title>
        <authorList>
            <person name="Vanderlinde T."/>
            <person name="Dupim E.G."/>
            <person name="Nazario-Yepiz N.O."/>
            <person name="Carvalho A.B."/>
        </authorList>
    </citation>
    <scope>NUCLEOTIDE SEQUENCE [LARGE SCALE GENOMIC DNA]</scope>
    <source>
        <strain evidence="2">Navoj_Jal97</strain>
        <tissue evidence="2">Whole organism</tissue>
    </source>
</reference>
<feature type="domain" description="LITAF" evidence="1">
    <location>
        <begin position="117"/>
        <end position="200"/>
    </location>
</feature>
<protein>
    <recommendedName>
        <fullName evidence="1">LITAF domain-containing protein</fullName>
    </recommendedName>
</protein>
<dbReference type="InterPro" id="IPR006629">
    <property type="entry name" value="LITAF"/>
</dbReference>
<evidence type="ECO:0000313" key="3">
    <source>
        <dbReference type="Proteomes" id="UP000295192"/>
    </source>
</evidence>
<dbReference type="KEGG" id="dnv:108653702"/>
<dbReference type="Proteomes" id="UP000295192">
    <property type="component" value="Unassembled WGS sequence"/>
</dbReference>